<evidence type="ECO:0000313" key="2">
    <source>
        <dbReference type="EMBL" id="TVT39205.1"/>
    </source>
</evidence>
<dbReference type="EMBL" id="VMRJ01000004">
    <property type="protein sequence ID" value="TVT39205.1"/>
    <property type="molecule type" value="Genomic_DNA"/>
</dbReference>
<protein>
    <recommendedName>
        <fullName evidence="1">Surface-adhesin protein E-like domain-containing protein</fullName>
    </recommendedName>
</protein>
<accession>A0A558BRV7</accession>
<dbReference type="RefSeq" id="WP_144849836.1">
    <property type="nucleotide sequence ID" value="NZ_VMRJ01000004.1"/>
</dbReference>
<evidence type="ECO:0000313" key="3">
    <source>
        <dbReference type="Proteomes" id="UP000317624"/>
    </source>
</evidence>
<dbReference type="OrthoDB" id="6647819at2"/>
<gene>
    <name evidence="2" type="ORF">FNT36_16225</name>
</gene>
<dbReference type="InterPro" id="IPR031939">
    <property type="entry name" value="Adhesin_E-like"/>
</dbReference>
<proteinExistence type="predicted"/>
<name>A0A558BRV7_9BACT</name>
<reference evidence="2 3" key="1">
    <citation type="submission" date="2019-07" db="EMBL/GenBank/DDBJ databases">
        <title>Hymenobacter sp. straun FUR1 Genome sequencing and assembly.</title>
        <authorList>
            <person name="Chhetri G."/>
        </authorList>
    </citation>
    <scope>NUCLEOTIDE SEQUENCE [LARGE SCALE GENOMIC DNA]</scope>
    <source>
        <strain evidence="2 3">Fur1</strain>
    </source>
</reference>
<dbReference type="AlphaFoldDB" id="A0A558BRV7"/>
<keyword evidence="3" id="KW-1185">Reference proteome</keyword>
<evidence type="ECO:0000259" key="1">
    <source>
        <dbReference type="Pfam" id="PF16747"/>
    </source>
</evidence>
<organism evidence="2 3">
    <name type="scientific">Hymenobacter setariae</name>
    <dbReference type="NCBI Taxonomy" id="2594794"/>
    <lineage>
        <taxon>Bacteria</taxon>
        <taxon>Pseudomonadati</taxon>
        <taxon>Bacteroidota</taxon>
        <taxon>Cytophagia</taxon>
        <taxon>Cytophagales</taxon>
        <taxon>Hymenobacteraceae</taxon>
        <taxon>Hymenobacter</taxon>
    </lineage>
</organism>
<dbReference type="Proteomes" id="UP000317624">
    <property type="component" value="Unassembled WGS sequence"/>
</dbReference>
<sequence>MKTVLFRFLIIFAIILTKNIPANSQAWALVAKDPNGESYSMKSASNEAYTYNKKVWVRHTSPRLTTHTKDGRDAVFPNASEVKLYSFDCNSRRLMLYQVVVYNSKGLVVNTYKEEEYERTWDEVIPDSIGEMLLNKACQLF</sequence>
<comment type="caution">
    <text evidence="2">The sequence shown here is derived from an EMBL/GenBank/DDBJ whole genome shotgun (WGS) entry which is preliminary data.</text>
</comment>
<feature type="domain" description="Surface-adhesin protein E-like" evidence="1">
    <location>
        <begin position="27"/>
        <end position="139"/>
    </location>
</feature>
<dbReference type="Pfam" id="PF16747">
    <property type="entry name" value="Adhesin_E"/>
    <property type="match status" value="1"/>
</dbReference>